<evidence type="ECO:0008006" key="3">
    <source>
        <dbReference type="Google" id="ProtNLM"/>
    </source>
</evidence>
<reference evidence="2" key="1">
    <citation type="journal article" date="2020" name="Nature">
        <title>Giant virus diversity and host interactions through global metagenomics.</title>
        <authorList>
            <person name="Schulz F."/>
            <person name="Roux S."/>
            <person name="Paez-Espino D."/>
            <person name="Jungbluth S."/>
            <person name="Walsh D.A."/>
            <person name="Denef V.J."/>
            <person name="McMahon K.D."/>
            <person name="Konstantinidis K.T."/>
            <person name="Eloe-Fadrosh E.A."/>
            <person name="Kyrpides N.C."/>
            <person name="Woyke T."/>
        </authorList>
    </citation>
    <scope>NUCLEOTIDE SEQUENCE</scope>
    <source>
        <strain evidence="2">GVMAG-S-1091796-13</strain>
    </source>
</reference>
<dbReference type="Gene3D" id="3.30.40.10">
    <property type="entry name" value="Zinc/RING finger domain, C3HC4 (zinc finger)"/>
    <property type="match status" value="1"/>
</dbReference>
<proteinExistence type="predicted"/>
<name>A0A6C0AM27_9ZZZZ</name>
<accession>A0A6C0AM27</accession>
<feature type="compositionally biased region" description="Low complexity" evidence="1">
    <location>
        <begin position="22"/>
        <end position="35"/>
    </location>
</feature>
<evidence type="ECO:0000256" key="1">
    <source>
        <dbReference type="SAM" id="MobiDB-lite"/>
    </source>
</evidence>
<organism evidence="2">
    <name type="scientific">viral metagenome</name>
    <dbReference type="NCBI Taxonomy" id="1070528"/>
    <lineage>
        <taxon>unclassified sequences</taxon>
        <taxon>metagenomes</taxon>
        <taxon>organismal metagenomes</taxon>
    </lineage>
</organism>
<dbReference type="EMBL" id="MN740723">
    <property type="protein sequence ID" value="QHS80849.1"/>
    <property type="molecule type" value="Genomic_DNA"/>
</dbReference>
<dbReference type="AlphaFoldDB" id="A0A6C0AM27"/>
<dbReference type="InterPro" id="IPR013083">
    <property type="entry name" value="Znf_RING/FYVE/PHD"/>
</dbReference>
<protein>
    <recommendedName>
        <fullName evidence="3">RING-type domain-containing protein</fullName>
    </recommendedName>
</protein>
<sequence length="229" mass="27575">MNMMNMLKKKKVYDIDTESYDNKSISSNSNESNQEINDRSSEKMNSSKIEKVHNYYLNNTNDVEDQHKDYHKTENEINFKTNEIQRVNIEKRDVKKTDFHCELCKSNSSKDNFFILSCDHIYHIQCLADTHFEDIYKYPVLDNEYFASRKCNICYKQLQLDEVMYLHGKYLKNTKDFIESHQNSIVSLEYQMKKIKDELRVCYEYKHKLEQQREKSKQIVSILSTMIYN</sequence>
<feature type="region of interest" description="Disordered" evidence="1">
    <location>
        <begin position="20"/>
        <end position="45"/>
    </location>
</feature>
<evidence type="ECO:0000313" key="2">
    <source>
        <dbReference type="EMBL" id="QHS80849.1"/>
    </source>
</evidence>